<dbReference type="PANTHER" id="PTHR47691:SF3">
    <property type="entry name" value="HTH-TYPE TRANSCRIPTIONAL REGULATOR RV0890C-RELATED"/>
    <property type="match status" value="1"/>
</dbReference>
<sequence length="439" mass="47480">MNDGFGELLRHCRTRRGITQRQLADLATVSVRAIRDIELGRVSRPRPGTVELIADGLGLTGRSREHFAAAGRAAPVCAPRSAEGWTVPPASWDELVGRESESAVLVDLLTRGEQRLVTITGLPMAGKTRTAIEVANLLDAAGDLPVRWRSARRGPPEGTQEEDMRAGSGEFGGLAGEHAAQDEPALLVLDGYEPSPSRLAALVALLHDYRRLRVLITSRTSFDVPGETVFPLRPLGVPERGTCHDAVPAVRLLTRHVRQVRPDLRLDAANARVTAELCRLLDGLPAPIEAAAAWLLVYDPGSLLRRIQADPLSFQSGPCGDADIRRLLTDVLDALDPAETALLDRLARLDRGWSVEEAVAMTGLPVVRCALLVRRLLVRGVVRPVTEDGARFEVLGLVRLLSAERSRAGTAPLGVAVSSRHRGLPERPRRLAGSADARR</sequence>
<dbReference type="AlphaFoldDB" id="A0A7X0MB42"/>
<feature type="region of interest" description="Disordered" evidence="1">
    <location>
        <begin position="148"/>
        <end position="175"/>
    </location>
</feature>
<dbReference type="SUPFAM" id="SSF47413">
    <property type="entry name" value="lambda repressor-like DNA-binding domains"/>
    <property type="match status" value="1"/>
</dbReference>
<evidence type="ECO:0000313" key="3">
    <source>
        <dbReference type="EMBL" id="MBB6476734.1"/>
    </source>
</evidence>
<dbReference type="SUPFAM" id="SSF52540">
    <property type="entry name" value="P-loop containing nucleoside triphosphate hydrolases"/>
    <property type="match status" value="1"/>
</dbReference>
<evidence type="ECO:0000259" key="2">
    <source>
        <dbReference type="PROSITE" id="PS50943"/>
    </source>
</evidence>
<keyword evidence="4" id="KW-1185">Reference proteome</keyword>
<dbReference type="PROSITE" id="PS50943">
    <property type="entry name" value="HTH_CROC1"/>
    <property type="match status" value="1"/>
</dbReference>
<dbReference type="PANTHER" id="PTHR47691">
    <property type="entry name" value="REGULATOR-RELATED"/>
    <property type="match status" value="1"/>
</dbReference>
<dbReference type="Proteomes" id="UP000555564">
    <property type="component" value="Unassembled WGS sequence"/>
</dbReference>
<dbReference type="InterPro" id="IPR027417">
    <property type="entry name" value="P-loop_NTPase"/>
</dbReference>
<dbReference type="RefSeq" id="WP_184986965.1">
    <property type="nucleotide sequence ID" value="NZ_BAAALO010000021.1"/>
</dbReference>
<dbReference type="Pfam" id="PF13560">
    <property type="entry name" value="HTH_31"/>
    <property type="match status" value="1"/>
</dbReference>
<dbReference type="InterPro" id="IPR010982">
    <property type="entry name" value="Lambda_DNA-bd_dom_sf"/>
</dbReference>
<name>A0A7X0MB42_9ACTN</name>
<organism evidence="3 4">
    <name type="scientific">Sphaerisporangium rubeum</name>
    <dbReference type="NCBI Taxonomy" id="321317"/>
    <lineage>
        <taxon>Bacteria</taxon>
        <taxon>Bacillati</taxon>
        <taxon>Actinomycetota</taxon>
        <taxon>Actinomycetes</taxon>
        <taxon>Streptosporangiales</taxon>
        <taxon>Streptosporangiaceae</taxon>
        <taxon>Sphaerisporangium</taxon>
    </lineage>
</organism>
<dbReference type="SMART" id="SM00530">
    <property type="entry name" value="HTH_XRE"/>
    <property type="match status" value="1"/>
</dbReference>
<evidence type="ECO:0000313" key="4">
    <source>
        <dbReference type="Proteomes" id="UP000555564"/>
    </source>
</evidence>
<evidence type="ECO:0000256" key="1">
    <source>
        <dbReference type="SAM" id="MobiDB-lite"/>
    </source>
</evidence>
<feature type="region of interest" description="Disordered" evidence="1">
    <location>
        <begin position="418"/>
        <end position="439"/>
    </location>
</feature>
<feature type="domain" description="HTH cro/C1-type" evidence="2">
    <location>
        <begin position="9"/>
        <end position="64"/>
    </location>
</feature>
<reference evidence="3 4" key="1">
    <citation type="submission" date="2020-08" db="EMBL/GenBank/DDBJ databases">
        <title>Sequencing the genomes of 1000 actinobacteria strains.</title>
        <authorList>
            <person name="Klenk H.-P."/>
        </authorList>
    </citation>
    <scope>NUCLEOTIDE SEQUENCE [LARGE SCALE GENOMIC DNA]</scope>
    <source>
        <strain evidence="3 4">DSM 44936</strain>
    </source>
</reference>
<dbReference type="EMBL" id="JACHIU010000001">
    <property type="protein sequence ID" value="MBB6476734.1"/>
    <property type="molecule type" value="Genomic_DNA"/>
</dbReference>
<dbReference type="CDD" id="cd00093">
    <property type="entry name" value="HTH_XRE"/>
    <property type="match status" value="1"/>
</dbReference>
<accession>A0A7X0MB42</accession>
<gene>
    <name evidence="3" type="ORF">BJ992_006165</name>
</gene>
<proteinExistence type="predicted"/>
<dbReference type="GO" id="GO:0003677">
    <property type="term" value="F:DNA binding"/>
    <property type="evidence" value="ECO:0007669"/>
    <property type="project" value="InterPro"/>
</dbReference>
<protein>
    <submittedName>
        <fullName evidence="3">Transcriptional regulator with XRE-family HTH domain</fullName>
    </submittedName>
</protein>
<comment type="caution">
    <text evidence="3">The sequence shown here is derived from an EMBL/GenBank/DDBJ whole genome shotgun (WGS) entry which is preliminary data.</text>
</comment>
<dbReference type="Gene3D" id="3.40.50.300">
    <property type="entry name" value="P-loop containing nucleotide triphosphate hydrolases"/>
    <property type="match status" value="1"/>
</dbReference>
<dbReference type="Gene3D" id="1.10.260.40">
    <property type="entry name" value="lambda repressor-like DNA-binding domains"/>
    <property type="match status" value="1"/>
</dbReference>
<dbReference type="InterPro" id="IPR001387">
    <property type="entry name" value="Cro/C1-type_HTH"/>
</dbReference>